<feature type="compositionally biased region" description="Polar residues" evidence="1">
    <location>
        <begin position="126"/>
        <end position="135"/>
    </location>
</feature>
<accession>A0A833QCL1</accession>
<feature type="region of interest" description="Disordered" evidence="1">
    <location>
        <begin position="1"/>
        <end position="139"/>
    </location>
</feature>
<dbReference type="EMBL" id="SWLB01000026">
    <property type="protein sequence ID" value="KAF3321755.1"/>
    <property type="molecule type" value="Genomic_DNA"/>
</dbReference>
<dbReference type="PANTHER" id="PTHR36022">
    <property type="entry name" value="GPI-ANCHORED ADHESIN-LIKE PROTEIN"/>
    <property type="match status" value="1"/>
</dbReference>
<dbReference type="OrthoDB" id="1921902at2759"/>
<evidence type="ECO:0000256" key="1">
    <source>
        <dbReference type="SAM" id="MobiDB-lite"/>
    </source>
</evidence>
<gene>
    <name evidence="2" type="ORF">FCM35_KLT13971</name>
</gene>
<feature type="compositionally biased region" description="Low complexity" evidence="1">
    <location>
        <begin position="41"/>
        <end position="72"/>
    </location>
</feature>
<sequence>MNKPCKVSKKTRDPTIPKQRSPLTDLNRTGGTGCFRFLKPTSNSNSASNSTSNSKYTSKSNSNSNSSTNASSCFQPRRTRPVPKSAPPKNPPNGLKQKKVSKPVKPHQSILIITPEREKKREERSGSTPPIQASISPEIPCGSSVAPTPVCFAAGHVVTGVVDRRKCRPRGILNLGNGSEVSFDATDKTRVSTSSPSLPPLIAGASIQWLSSPSGITDRDSEPRTCSTKCQAEASIDWFLSSHEKSRNGTSSRFSPVQSNSPLLKTPIFGSNLEPMILRTPSSNSSISPFSIILKRASESSAMKLSSSDQQIVDIAASTAGIFESTSLTTTCKDSSDVSSILPLPGGSFQFRHDFTSLNSVDLSGFVNPNRGTPESDTRISWRDGLASRIFEMGEKDCCIWLSDCEDDGLGIEDPFEVNSKISKDQDATCGFRSVEVHAESISVEGEDELVFSDDSDWRLRYKNQLFEL</sequence>
<organism evidence="2 3">
    <name type="scientific">Carex littledalei</name>
    <dbReference type="NCBI Taxonomy" id="544730"/>
    <lineage>
        <taxon>Eukaryota</taxon>
        <taxon>Viridiplantae</taxon>
        <taxon>Streptophyta</taxon>
        <taxon>Embryophyta</taxon>
        <taxon>Tracheophyta</taxon>
        <taxon>Spermatophyta</taxon>
        <taxon>Magnoliopsida</taxon>
        <taxon>Liliopsida</taxon>
        <taxon>Poales</taxon>
        <taxon>Cyperaceae</taxon>
        <taxon>Cyperoideae</taxon>
        <taxon>Cariceae</taxon>
        <taxon>Carex</taxon>
        <taxon>Carex subgen. Euthyceras</taxon>
    </lineage>
</organism>
<protein>
    <submittedName>
        <fullName evidence="2">Uncharacterized protein</fullName>
    </submittedName>
</protein>
<feature type="compositionally biased region" description="Basic and acidic residues" evidence="1">
    <location>
        <begin position="115"/>
        <end position="125"/>
    </location>
</feature>
<evidence type="ECO:0000313" key="2">
    <source>
        <dbReference type="EMBL" id="KAF3321755.1"/>
    </source>
</evidence>
<name>A0A833QCL1_9POAL</name>
<feature type="compositionally biased region" description="Basic residues" evidence="1">
    <location>
        <begin position="96"/>
        <end position="105"/>
    </location>
</feature>
<proteinExistence type="predicted"/>
<evidence type="ECO:0000313" key="3">
    <source>
        <dbReference type="Proteomes" id="UP000623129"/>
    </source>
</evidence>
<keyword evidence="3" id="KW-1185">Reference proteome</keyword>
<dbReference type="PANTHER" id="PTHR36022:SF1">
    <property type="entry name" value="GPI-ANCHORED ADHESIN-LIKE PROTEIN"/>
    <property type="match status" value="1"/>
</dbReference>
<dbReference type="AlphaFoldDB" id="A0A833QCL1"/>
<reference evidence="2" key="1">
    <citation type="submission" date="2020-01" db="EMBL/GenBank/DDBJ databases">
        <title>Genome sequence of Kobresia littledalei, the first chromosome-level genome in the family Cyperaceae.</title>
        <authorList>
            <person name="Qu G."/>
        </authorList>
    </citation>
    <scope>NUCLEOTIDE SEQUENCE</scope>
    <source>
        <strain evidence="2">C.B.Clarke</strain>
        <tissue evidence="2">Leaf</tissue>
    </source>
</reference>
<dbReference type="Proteomes" id="UP000623129">
    <property type="component" value="Unassembled WGS sequence"/>
</dbReference>
<comment type="caution">
    <text evidence="2">The sequence shown here is derived from an EMBL/GenBank/DDBJ whole genome shotgun (WGS) entry which is preliminary data.</text>
</comment>